<reference evidence="1 2" key="1">
    <citation type="journal article" date="2012" name="J. Bacteriol.">
        <title>Draft Genome Sequence Determination for Cystic Fibrosis and Chronic Granulomatous Disease Burkholderia multivorans Isolates.</title>
        <authorList>
            <person name="Varga J.J."/>
            <person name="Losada L."/>
            <person name="Zelazny A.M."/>
            <person name="Brinkac L."/>
            <person name="Harkins D."/>
            <person name="Radune D."/>
            <person name="Hostetler J."/>
            <person name="Sampaio E.P."/>
            <person name="Ronning C.M."/>
            <person name="Nierman W.C."/>
            <person name="Greenberg D.E."/>
            <person name="Holland S.M."/>
            <person name="Goldberg J.B."/>
        </authorList>
    </citation>
    <scope>NUCLEOTIDE SEQUENCE [LARGE SCALE GENOMIC DNA]</scope>
    <source>
        <strain evidence="1 2">CGD2</strain>
    </source>
</reference>
<organism evidence="1 2">
    <name type="scientific">Burkholderia multivorans CGD2</name>
    <dbReference type="NCBI Taxonomy" id="513052"/>
    <lineage>
        <taxon>Bacteria</taxon>
        <taxon>Pseudomonadati</taxon>
        <taxon>Pseudomonadota</taxon>
        <taxon>Betaproteobacteria</taxon>
        <taxon>Burkholderiales</taxon>
        <taxon>Burkholderiaceae</taxon>
        <taxon>Burkholderia</taxon>
        <taxon>Burkholderia cepacia complex</taxon>
    </lineage>
</organism>
<accession>B9BNR0</accession>
<evidence type="ECO:0000313" key="1">
    <source>
        <dbReference type="EMBL" id="EEE07228.1"/>
    </source>
</evidence>
<protein>
    <submittedName>
        <fullName evidence="1">Uncharacterized protein</fullName>
    </submittedName>
</protein>
<name>B9BNR0_9BURK</name>
<dbReference type="AlphaFoldDB" id="B9BNR0"/>
<dbReference type="Proteomes" id="UP000004535">
    <property type="component" value="Unassembled WGS sequence"/>
</dbReference>
<evidence type="ECO:0000313" key="2">
    <source>
        <dbReference type="Proteomes" id="UP000004535"/>
    </source>
</evidence>
<proteinExistence type="predicted"/>
<dbReference type="EMBL" id="ACFC01000004">
    <property type="protein sequence ID" value="EEE07228.1"/>
    <property type="molecule type" value="Genomic_DNA"/>
</dbReference>
<gene>
    <name evidence="1" type="ORF">BURMUCGD2_6330</name>
</gene>
<sequence>MTCRRASAVHLRCAVDDRKLYFSIVRLLAIKETLIRAGRAVRRAPKEKPA</sequence>
<comment type="caution">
    <text evidence="1">The sequence shown here is derived from an EMBL/GenBank/DDBJ whole genome shotgun (WGS) entry which is preliminary data.</text>
</comment>